<dbReference type="AlphaFoldDB" id="A0A0J9SJV4"/>
<dbReference type="EMBL" id="KQ234944">
    <property type="protein sequence ID" value="KMZ83269.1"/>
    <property type="molecule type" value="Genomic_DNA"/>
</dbReference>
<keyword evidence="2" id="KW-1133">Transmembrane helix</keyword>
<keyword evidence="2" id="KW-0812">Transmembrane</keyword>
<proteinExistence type="predicted"/>
<sequence length="633" mass="73491">MERFLNSFPSNKIYKKLNEKEDSKKCSEKCKILNVQFSNNPKIYELCCILGKNLRDISTIVDNTENNIERCRYFNFWKNDQINQIYDSNKTYNINNIRTRFFSISYIISTQLSKEECYYIYRKNISMELWKKWKNLFDYIRNKHEMEKIIDKNNELCKIYKSYHAYITSIYKDYQKECCKGFEGKCPHFLEFNEWCDEKDILNKLECNDSEVVSPNTLGHRIDNVAQQEEADSVVEIQGKGDGFLETGTTGSPRPEERQERHSSGQQEETVAGRLNDNSNMVSGPIDEASESMLPKNTGTIGATLAGSSLFLLMMYKGKIKNSLLLKGILNRILKTKKYNYINQGEAIILLLEKLLKTVTLYELYNNLEQELKINRKVGTCNQRCGEKIKGDSINVPNVLNLCIGVCNIISNVKNIKGFCKRESCSGSIIYMSIWLYEHLSEITASESEIENFYEALYSIMRTDAPELNEHYITNYNKFKDIFKHMKYLCEFLHIYEDIKNEISADLSAEGQLYCSYIKEFFKYYNTIEGNCKSRGNGPIYCTVIDKYKQTFINDDKLDNVYNKCKFDKIPCSKDSAVKVLFPCLQFKENSFKNQSQSGNVGNIASTLNTAILPSISIFGILLIFYKVNMIYF</sequence>
<evidence type="ECO:0000313" key="4">
    <source>
        <dbReference type="Proteomes" id="UP000053327"/>
    </source>
</evidence>
<dbReference type="InterPro" id="IPR008780">
    <property type="entry name" value="Plasmodium_Vir"/>
</dbReference>
<keyword evidence="2" id="KW-0472">Membrane</keyword>
<organism evidence="3 4">
    <name type="scientific">Plasmodium vivax (strain Brazil I)</name>
    <dbReference type="NCBI Taxonomy" id="1033975"/>
    <lineage>
        <taxon>Eukaryota</taxon>
        <taxon>Sar</taxon>
        <taxon>Alveolata</taxon>
        <taxon>Apicomplexa</taxon>
        <taxon>Aconoidasida</taxon>
        <taxon>Haemosporida</taxon>
        <taxon>Plasmodiidae</taxon>
        <taxon>Plasmodium</taxon>
        <taxon>Plasmodium (Plasmodium)</taxon>
    </lineage>
</organism>
<evidence type="ECO:0000256" key="2">
    <source>
        <dbReference type="SAM" id="Phobius"/>
    </source>
</evidence>
<evidence type="ECO:0000256" key="1">
    <source>
        <dbReference type="SAM" id="MobiDB-lite"/>
    </source>
</evidence>
<accession>A0A0J9SJV4</accession>
<feature type="region of interest" description="Disordered" evidence="1">
    <location>
        <begin position="241"/>
        <end position="287"/>
    </location>
</feature>
<feature type="transmembrane region" description="Helical" evidence="2">
    <location>
        <begin position="604"/>
        <end position="626"/>
    </location>
</feature>
<protein>
    <submittedName>
        <fullName evidence="3">Uncharacterized protein</fullName>
    </submittedName>
</protein>
<reference evidence="3 4" key="1">
    <citation type="submission" date="2011-08" db="EMBL/GenBank/DDBJ databases">
        <title>The Genome Sequence of Plasmodium vivax Brazil I.</title>
        <authorList>
            <consortium name="The Broad Institute Genome Sequencing Platform"/>
            <consortium name="The Broad Institute Genome Sequencing Center for Infectious Disease"/>
            <person name="Neafsey D."/>
            <person name="Carlton J."/>
            <person name="Barnwell J."/>
            <person name="Collins W."/>
            <person name="Escalante A."/>
            <person name="Mullikin J."/>
            <person name="Saul A."/>
            <person name="Guigo R."/>
            <person name="Camara F."/>
            <person name="Young S.K."/>
            <person name="Zeng Q."/>
            <person name="Gargeya S."/>
            <person name="Fitzgerald M."/>
            <person name="Haas B."/>
            <person name="Abouelleil A."/>
            <person name="Alvarado L."/>
            <person name="Arachchi H.M."/>
            <person name="Berlin A."/>
            <person name="Brown A."/>
            <person name="Chapman S.B."/>
            <person name="Chen Z."/>
            <person name="Dunbar C."/>
            <person name="Freedman E."/>
            <person name="Gearin G."/>
            <person name="Gellesch M."/>
            <person name="Goldberg J."/>
            <person name="Griggs A."/>
            <person name="Gujja S."/>
            <person name="Heiman D."/>
            <person name="Howarth C."/>
            <person name="Larson L."/>
            <person name="Lui A."/>
            <person name="MacDonald P.J.P."/>
            <person name="Montmayeur A."/>
            <person name="Murphy C."/>
            <person name="Neiman D."/>
            <person name="Pearson M."/>
            <person name="Priest M."/>
            <person name="Roberts A."/>
            <person name="Saif S."/>
            <person name="Shea T."/>
            <person name="Shenoy N."/>
            <person name="Sisk P."/>
            <person name="Stolte C."/>
            <person name="Sykes S."/>
            <person name="Wortman J."/>
            <person name="Nusbaum C."/>
            <person name="Birren B."/>
        </authorList>
    </citation>
    <scope>NUCLEOTIDE SEQUENCE [LARGE SCALE GENOMIC DNA]</scope>
    <source>
        <strain evidence="3 4">Brazil I</strain>
    </source>
</reference>
<dbReference type="Pfam" id="PF05795">
    <property type="entry name" value="Plasmodium_Vir"/>
    <property type="match status" value="1"/>
</dbReference>
<gene>
    <name evidence="3" type="ORF">PVBG_05896</name>
</gene>
<evidence type="ECO:0000313" key="3">
    <source>
        <dbReference type="EMBL" id="KMZ83269.1"/>
    </source>
</evidence>
<dbReference type="Proteomes" id="UP000053327">
    <property type="component" value="Unassembled WGS sequence"/>
</dbReference>
<feature type="compositionally biased region" description="Basic and acidic residues" evidence="1">
    <location>
        <begin position="254"/>
        <end position="263"/>
    </location>
</feature>
<name>A0A0J9SJV4_PLAV1</name>